<feature type="modified residue" description="4-aspartylphosphate" evidence="3">
    <location>
        <position position="64"/>
    </location>
</feature>
<gene>
    <name evidence="6" type="ORF">F1188_04290</name>
</gene>
<evidence type="ECO:0000256" key="2">
    <source>
        <dbReference type="ARBA" id="ARBA00034247"/>
    </source>
</evidence>
<feature type="domain" description="Response regulatory" evidence="4">
    <location>
        <begin position="12"/>
        <end position="127"/>
    </location>
</feature>
<reference evidence="6 7" key="1">
    <citation type="submission" date="2019-09" db="EMBL/GenBank/DDBJ databases">
        <title>Genome sequence of Roseospira marina, one of the more divergent members of the non-sulfur purple photosynthetic bacterial family, the Rhodospirillaceae.</title>
        <authorList>
            <person name="Meyer T."/>
            <person name="Kyndt J."/>
        </authorList>
    </citation>
    <scope>NUCLEOTIDE SEQUENCE [LARGE SCALE GENOMIC DNA]</scope>
    <source>
        <strain evidence="6 7">DSM 15113</strain>
    </source>
</reference>
<keyword evidence="7" id="KW-1185">Reference proteome</keyword>
<dbReference type="SUPFAM" id="SSF55073">
    <property type="entry name" value="Nucleotide cyclase"/>
    <property type="match status" value="1"/>
</dbReference>
<dbReference type="NCBIfam" id="TIGR00254">
    <property type="entry name" value="GGDEF"/>
    <property type="match status" value="1"/>
</dbReference>
<dbReference type="GO" id="GO:1902201">
    <property type="term" value="P:negative regulation of bacterial-type flagellum-dependent cell motility"/>
    <property type="evidence" value="ECO:0007669"/>
    <property type="project" value="TreeGrafter"/>
</dbReference>
<dbReference type="RefSeq" id="WP_150061137.1">
    <property type="nucleotide sequence ID" value="NZ_JACIGJ010000002.1"/>
</dbReference>
<dbReference type="CDD" id="cd01949">
    <property type="entry name" value="GGDEF"/>
    <property type="match status" value="1"/>
</dbReference>
<accession>A0A5M6IFV5</accession>
<sequence length="454" mass="50714">MPASEPSRDPRRILVVEETPFFLNVTHRRLETQLNVTVLDAGTLAEARAVIEREGPSLFLCVVDLVLPDADSGDIVDLAIENGLPCIVFTSMFSDEVREEVLSKKVIDYVTKDSPASLDYMTHLITRLVGNAETKVLVVDDSRSARSYVCDLLHLYRFQVLEAADGVQALSILRETPDIRLIVTDYFMPRMDGFELVKQVRNIFAPTDVAIIGLSSAGSGLLSARFIKYGANDVLNKPFLREEFFCRISQNMDNLDYIRDLEHAAQFDPLTDLYNRRFLFEAAEPFLSQARREGSNPVVAMMDIDHFKSVNDTFGHDAGDAILVGIAETLRRLLRRRSDILARVGGEEFCLFAPELAPEAVEGFFEKLRNAVADMPIALADNDSRKSIKITMSIGVCDRPMASFNEMLRRADRCLYAAKAAGRNCVRIESRNPHPASIPLSGARLHPPVTQKCD</sequence>
<keyword evidence="3" id="KW-0597">Phosphoprotein</keyword>
<dbReference type="FunFam" id="3.30.70.270:FF:000001">
    <property type="entry name" value="Diguanylate cyclase domain protein"/>
    <property type="match status" value="1"/>
</dbReference>
<comment type="caution">
    <text evidence="6">The sequence shown here is derived from an EMBL/GenBank/DDBJ whole genome shotgun (WGS) entry which is preliminary data.</text>
</comment>
<dbReference type="Gene3D" id="3.40.50.2300">
    <property type="match status" value="2"/>
</dbReference>
<dbReference type="PANTHER" id="PTHR45138">
    <property type="entry name" value="REGULATORY COMPONENTS OF SENSORY TRANSDUCTION SYSTEM"/>
    <property type="match status" value="1"/>
</dbReference>
<dbReference type="Proteomes" id="UP000324065">
    <property type="component" value="Unassembled WGS sequence"/>
</dbReference>
<dbReference type="Gene3D" id="3.30.70.270">
    <property type="match status" value="1"/>
</dbReference>
<organism evidence="6 7">
    <name type="scientific">Roseospira marina</name>
    <dbReference type="NCBI Taxonomy" id="140057"/>
    <lineage>
        <taxon>Bacteria</taxon>
        <taxon>Pseudomonadati</taxon>
        <taxon>Pseudomonadota</taxon>
        <taxon>Alphaproteobacteria</taxon>
        <taxon>Rhodospirillales</taxon>
        <taxon>Rhodospirillaceae</taxon>
        <taxon>Roseospira</taxon>
    </lineage>
</organism>
<dbReference type="Pfam" id="PF00072">
    <property type="entry name" value="Response_reg"/>
    <property type="match status" value="1"/>
</dbReference>
<dbReference type="GO" id="GO:0000160">
    <property type="term" value="P:phosphorelay signal transduction system"/>
    <property type="evidence" value="ECO:0007669"/>
    <property type="project" value="InterPro"/>
</dbReference>
<dbReference type="PROSITE" id="PS50887">
    <property type="entry name" value="GGDEF"/>
    <property type="match status" value="1"/>
</dbReference>
<feature type="domain" description="Response regulatory" evidence="4">
    <location>
        <begin position="135"/>
        <end position="252"/>
    </location>
</feature>
<dbReference type="InterPro" id="IPR001789">
    <property type="entry name" value="Sig_transdc_resp-reg_receiver"/>
</dbReference>
<dbReference type="InterPro" id="IPR029787">
    <property type="entry name" value="Nucleotide_cyclase"/>
</dbReference>
<dbReference type="GO" id="GO:0043709">
    <property type="term" value="P:cell adhesion involved in single-species biofilm formation"/>
    <property type="evidence" value="ECO:0007669"/>
    <property type="project" value="TreeGrafter"/>
</dbReference>
<dbReference type="CDD" id="cd17544">
    <property type="entry name" value="REC_2_GGDEF"/>
    <property type="match status" value="1"/>
</dbReference>
<evidence type="ECO:0000256" key="3">
    <source>
        <dbReference type="PROSITE-ProRule" id="PRU00169"/>
    </source>
</evidence>
<dbReference type="InterPro" id="IPR043128">
    <property type="entry name" value="Rev_trsase/Diguanyl_cyclase"/>
</dbReference>
<evidence type="ECO:0000313" key="7">
    <source>
        <dbReference type="Proteomes" id="UP000324065"/>
    </source>
</evidence>
<dbReference type="Pfam" id="PF00990">
    <property type="entry name" value="GGDEF"/>
    <property type="match status" value="1"/>
</dbReference>
<evidence type="ECO:0000259" key="5">
    <source>
        <dbReference type="PROSITE" id="PS50887"/>
    </source>
</evidence>
<dbReference type="InterPro" id="IPR000160">
    <property type="entry name" value="GGDEF_dom"/>
</dbReference>
<evidence type="ECO:0000259" key="4">
    <source>
        <dbReference type="PROSITE" id="PS50110"/>
    </source>
</evidence>
<dbReference type="SUPFAM" id="SSF52172">
    <property type="entry name" value="CheY-like"/>
    <property type="match status" value="2"/>
</dbReference>
<evidence type="ECO:0000313" key="6">
    <source>
        <dbReference type="EMBL" id="KAA5607176.1"/>
    </source>
</evidence>
<dbReference type="SMART" id="SM00267">
    <property type="entry name" value="GGDEF"/>
    <property type="match status" value="1"/>
</dbReference>
<dbReference type="InterPro" id="IPR011006">
    <property type="entry name" value="CheY-like_superfamily"/>
</dbReference>
<name>A0A5M6IFV5_9PROT</name>
<dbReference type="EMBL" id="VWPJ01000002">
    <property type="protein sequence ID" value="KAA5607176.1"/>
    <property type="molecule type" value="Genomic_DNA"/>
</dbReference>
<dbReference type="GO" id="GO:0005886">
    <property type="term" value="C:plasma membrane"/>
    <property type="evidence" value="ECO:0007669"/>
    <property type="project" value="TreeGrafter"/>
</dbReference>
<proteinExistence type="predicted"/>
<feature type="domain" description="GGDEF" evidence="5">
    <location>
        <begin position="295"/>
        <end position="431"/>
    </location>
</feature>
<dbReference type="InterPro" id="IPR050469">
    <property type="entry name" value="Diguanylate_Cyclase"/>
</dbReference>
<dbReference type="AlphaFoldDB" id="A0A5M6IFV5"/>
<protein>
    <recommendedName>
        <fullName evidence="1">diguanylate cyclase</fullName>
        <ecNumber evidence="1">2.7.7.65</ecNumber>
    </recommendedName>
</protein>
<dbReference type="GO" id="GO:0052621">
    <property type="term" value="F:diguanylate cyclase activity"/>
    <property type="evidence" value="ECO:0007669"/>
    <property type="project" value="UniProtKB-EC"/>
</dbReference>
<dbReference type="PROSITE" id="PS50110">
    <property type="entry name" value="RESPONSE_REGULATORY"/>
    <property type="match status" value="2"/>
</dbReference>
<dbReference type="PANTHER" id="PTHR45138:SF9">
    <property type="entry name" value="DIGUANYLATE CYCLASE DGCM-RELATED"/>
    <property type="match status" value="1"/>
</dbReference>
<dbReference type="EC" id="2.7.7.65" evidence="1"/>
<dbReference type="SMART" id="SM00448">
    <property type="entry name" value="REC"/>
    <property type="match status" value="2"/>
</dbReference>
<comment type="catalytic activity">
    <reaction evidence="2">
        <text>2 GTP = 3',3'-c-di-GMP + 2 diphosphate</text>
        <dbReference type="Rhea" id="RHEA:24898"/>
        <dbReference type="ChEBI" id="CHEBI:33019"/>
        <dbReference type="ChEBI" id="CHEBI:37565"/>
        <dbReference type="ChEBI" id="CHEBI:58805"/>
        <dbReference type="EC" id="2.7.7.65"/>
    </reaction>
</comment>
<dbReference type="OrthoDB" id="9812260at2"/>
<feature type="modified residue" description="4-aspartylphosphate" evidence="3">
    <location>
        <position position="185"/>
    </location>
</feature>
<evidence type="ECO:0000256" key="1">
    <source>
        <dbReference type="ARBA" id="ARBA00012528"/>
    </source>
</evidence>